<dbReference type="Pfam" id="PF08426">
    <property type="entry name" value="ICE2"/>
    <property type="match status" value="1"/>
</dbReference>
<keyword evidence="2" id="KW-0812">Transmembrane</keyword>
<feature type="transmembrane region" description="Helical" evidence="2">
    <location>
        <begin position="40"/>
        <end position="60"/>
    </location>
</feature>
<feature type="transmembrane region" description="Helical" evidence="2">
    <location>
        <begin position="182"/>
        <end position="202"/>
    </location>
</feature>
<dbReference type="GeneID" id="90036325"/>
<accession>A0ABR1F7N9</accession>
<keyword evidence="2" id="KW-1133">Transmembrane helix</keyword>
<organism evidence="3 4">
    <name type="scientific">Myxozyma melibiosi</name>
    <dbReference type="NCBI Taxonomy" id="54550"/>
    <lineage>
        <taxon>Eukaryota</taxon>
        <taxon>Fungi</taxon>
        <taxon>Dikarya</taxon>
        <taxon>Ascomycota</taxon>
        <taxon>Saccharomycotina</taxon>
        <taxon>Lipomycetes</taxon>
        <taxon>Lipomycetales</taxon>
        <taxon>Lipomycetaceae</taxon>
        <taxon>Myxozyma</taxon>
    </lineage>
</organism>
<proteinExistence type="predicted"/>
<evidence type="ECO:0000256" key="1">
    <source>
        <dbReference type="SAM" id="MobiDB-lite"/>
    </source>
</evidence>
<feature type="transmembrane region" description="Helical" evidence="2">
    <location>
        <begin position="72"/>
        <end position="92"/>
    </location>
</feature>
<evidence type="ECO:0000256" key="2">
    <source>
        <dbReference type="SAM" id="Phobius"/>
    </source>
</evidence>
<gene>
    <name evidence="3" type="ORF">BZA70DRAFT_256649</name>
</gene>
<reference evidence="3 4" key="1">
    <citation type="submission" date="2024-03" db="EMBL/GenBank/DDBJ databases">
        <title>Genome-scale model development and genomic sequencing of the oleaginous clade Lipomyces.</title>
        <authorList>
            <consortium name="Lawrence Berkeley National Laboratory"/>
            <person name="Czajka J.J."/>
            <person name="Han Y."/>
            <person name="Kim J."/>
            <person name="Mondo S.J."/>
            <person name="Hofstad B.A."/>
            <person name="Robles A."/>
            <person name="Haridas S."/>
            <person name="Riley R."/>
            <person name="LaButti K."/>
            <person name="Pangilinan J."/>
            <person name="Andreopoulos W."/>
            <person name="Lipzen A."/>
            <person name="Yan J."/>
            <person name="Wang M."/>
            <person name="Ng V."/>
            <person name="Grigoriev I.V."/>
            <person name="Spatafora J.W."/>
            <person name="Magnuson J.K."/>
            <person name="Baker S.E."/>
            <person name="Pomraning K.R."/>
        </authorList>
    </citation>
    <scope>NUCLEOTIDE SEQUENCE [LARGE SCALE GENOMIC DNA]</scope>
    <source>
        <strain evidence="3 4">Phaff 52-87</strain>
    </source>
</reference>
<feature type="transmembrane region" description="Helical" evidence="2">
    <location>
        <begin position="148"/>
        <end position="170"/>
    </location>
</feature>
<keyword evidence="2" id="KW-0472">Membrane</keyword>
<evidence type="ECO:0000313" key="4">
    <source>
        <dbReference type="Proteomes" id="UP001498771"/>
    </source>
</evidence>
<evidence type="ECO:0000313" key="3">
    <source>
        <dbReference type="EMBL" id="KAK7205787.1"/>
    </source>
</evidence>
<protein>
    <submittedName>
        <fullName evidence="3">Uncharacterized protein</fullName>
    </submittedName>
</protein>
<dbReference type="PANTHER" id="PTHR31726">
    <property type="entry name" value="PROTEIN ICE2"/>
    <property type="match status" value="1"/>
</dbReference>
<name>A0ABR1F7N9_9ASCO</name>
<feature type="transmembrane region" description="Helical" evidence="2">
    <location>
        <begin position="112"/>
        <end position="136"/>
    </location>
</feature>
<dbReference type="Proteomes" id="UP001498771">
    <property type="component" value="Unassembled WGS sequence"/>
</dbReference>
<dbReference type="RefSeq" id="XP_064768820.1">
    <property type="nucleotide sequence ID" value="XM_064910813.1"/>
</dbReference>
<dbReference type="InterPro" id="IPR013635">
    <property type="entry name" value="Ice2"/>
</dbReference>
<feature type="transmembrane region" description="Helical" evidence="2">
    <location>
        <begin position="287"/>
        <end position="311"/>
    </location>
</feature>
<keyword evidence="4" id="KW-1185">Reference proteome</keyword>
<feature type="compositionally biased region" description="Basic and acidic residues" evidence="1">
    <location>
        <begin position="359"/>
        <end position="372"/>
    </location>
</feature>
<dbReference type="PANTHER" id="PTHR31726:SF2">
    <property type="entry name" value="PROTEIN ICE2"/>
    <property type="match status" value="1"/>
</dbReference>
<sequence length="461" mass="50551">MNLGSLSFWTWFNVFTNGVYLSLIILTIPLAFDVGGQECGLAFTLTLAVFYFSMATIRLLGRNTQFSTITHIVYYSQHVIIPSLFIMFLNIYSDSEHTYAVWSRILIPWRYFLENATAGFTILEGFCTLLVIQAAGQISRYLVKRNSDLWTIILLVAAANIVTCALYFLYRIYTFPITIGSVNATMIGAMLTCTIFLGGYGIVSRRGNLIESSLLFGYMVFCLYETFTDFHPNQTEEGSGSSASSISSGGSKTEFPPFPPIIMESYATIVASLASTVPSSFATTFEFILAAMSTITPSIVVSLMYRLLVLFATTQIIPALRETGDERGPVPRSRSSSATREGAGAGEGVSDGAVGAEGARAEGDGAESIKQEEQEDGEGASTGQLFVRAYAPCVLIAVYSHLLMQHFGYLRSTTTVGGFEIATWQLWSWVNSGVTLALYASEMMYGKESRGESLARHWKME</sequence>
<feature type="region of interest" description="Disordered" evidence="1">
    <location>
        <begin position="322"/>
        <end position="378"/>
    </location>
</feature>
<dbReference type="EMBL" id="JBBJBU010000004">
    <property type="protein sequence ID" value="KAK7205787.1"/>
    <property type="molecule type" value="Genomic_DNA"/>
</dbReference>
<feature type="transmembrane region" description="Helical" evidence="2">
    <location>
        <begin position="12"/>
        <end position="34"/>
    </location>
</feature>
<comment type="caution">
    <text evidence="3">The sequence shown here is derived from an EMBL/GenBank/DDBJ whole genome shotgun (WGS) entry which is preliminary data.</text>
</comment>